<protein>
    <submittedName>
        <fullName evidence="2">Uncharacterized protein</fullName>
    </submittedName>
</protein>
<reference evidence="2 3" key="1">
    <citation type="submission" date="2024-03" db="EMBL/GenBank/DDBJ databases">
        <authorList>
            <person name="Gkanogiannis A."/>
            <person name="Becerra Lopez-Lavalle L."/>
        </authorList>
    </citation>
    <scope>NUCLEOTIDE SEQUENCE [LARGE SCALE GENOMIC DNA]</scope>
</reference>
<evidence type="ECO:0000313" key="3">
    <source>
        <dbReference type="Proteomes" id="UP001642487"/>
    </source>
</evidence>
<keyword evidence="3" id="KW-1185">Reference proteome</keyword>
<gene>
    <name evidence="2" type="ORF">CITCOLO1_LOCUS13508</name>
</gene>
<evidence type="ECO:0000256" key="1">
    <source>
        <dbReference type="SAM" id="MobiDB-lite"/>
    </source>
</evidence>
<proteinExistence type="predicted"/>
<feature type="compositionally biased region" description="Polar residues" evidence="1">
    <location>
        <begin position="55"/>
        <end position="72"/>
    </location>
</feature>
<accession>A0ABP0YLP5</accession>
<organism evidence="2 3">
    <name type="scientific">Citrullus colocynthis</name>
    <name type="common">colocynth</name>
    <dbReference type="NCBI Taxonomy" id="252529"/>
    <lineage>
        <taxon>Eukaryota</taxon>
        <taxon>Viridiplantae</taxon>
        <taxon>Streptophyta</taxon>
        <taxon>Embryophyta</taxon>
        <taxon>Tracheophyta</taxon>
        <taxon>Spermatophyta</taxon>
        <taxon>Magnoliopsida</taxon>
        <taxon>eudicotyledons</taxon>
        <taxon>Gunneridae</taxon>
        <taxon>Pentapetalae</taxon>
        <taxon>rosids</taxon>
        <taxon>fabids</taxon>
        <taxon>Cucurbitales</taxon>
        <taxon>Cucurbitaceae</taxon>
        <taxon>Benincaseae</taxon>
        <taxon>Citrullus</taxon>
    </lineage>
</organism>
<feature type="region of interest" description="Disordered" evidence="1">
    <location>
        <begin position="55"/>
        <end position="76"/>
    </location>
</feature>
<dbReference type="Proteomes" id="UP001642487">
    <property type="component" value="Chromosome 5"/>
</dbReference>
<sequence length="125" mass="14472">MASFINNMLNKLTSFPSLRLCLVRPRRSRPRSRRRSDDRNIRTRSFFEAQRRIAQNPSVTQLQPAASTSSYGSREDDVDQRAQIYIHKIPRRRMIAAATAGIAVHLMKYFDEVRTVPSIIRKGLL</sequence>
<name>A0ABP0YLP5_9ROSI</name>
<evidence type="ECO:0000313" key="2">
    <source>
        <dbReference type="EMBL" id="CAK9321437.1"/>
    </source>
</evidence>
<dbReference type="EMBL" id="OZ021739">
    <property type="protein sequence ID" value="CAK9321437.1"/>
    <property type="molecule type" value="Genomic_DNA"/>
</dbReference>